<organism evidence="2 3">
    <name type="scientific">Babjeviella inositovora NRRL Y-12698</name>
    <dbReference type="NCBI Taxonomy" id="984486"/>
    <lineage>
        <taxon>Eukaryota</taxon>
        <taxon>Fungi</taxon>
        <taxon>Dikarya</taxon>
        <taxon>Ascomycota</taxon>
        <taxon>Saccharomycotina</taxon>
        <taxon>Pichiomycetes</taxon>
        <taxon>Serinales incertae sedis</taxon>
        <taxon>Babjeviella</taxon>
    </lineage>
</organism>
<dbReference type="Proteomes" id="UP000094336">
    <property type="component" value="Unassembled WGS sequence"/>
</dbReference>
<evidence type="ECO:0000256" key="1">
    <source>
        <dbReference type="SAM" id="MobiDB-lite"/>
    </source>
</evidence>
<name>A0A1E3QJS4_9ASCO</name>
<evidence type="ECO:0000313" key="2">
    <source>
        <dbReference type="EMBL" id="ODQ77878.1"/>
    </source>
</evidence>
<dbReference type="RefSeq" id="XP_018983206.1">
    <property type="nucleotide sequence ID" value="XM_019129805.1"/>
</dbReference>
<dbReference type="EMBL" id="KV454438">
    <property type="protein sequence ID" value="ODQ77878.1"/>
    <property type="molecule type" value="Genomic_DNA"/>
</dbReference>
<reference evidence="3" key="1">
    <citation type="submission" date="2016-05" db="EMBL/GenBank/DDBJ databases">
        <title>Comparative genomics of biotechnologically important yeasts.</title>
        <authorList>
            <consortium name="DOE Joint Genome Institute"/>
            <person name="Riley R."/>
            <person name="Haridas S."/>
            <person name="Wolfe K.H."/>
            <person name="Lopes M.R."/>
            <person name="Hittinger C.T."/>
            <person name="Goker M."/>
            <person name="Salamov A."/>
            <person name="Wisecaver J."/>
            <person name="Long T.M."/>
            <person name="Aerts A.L."/>
            <person name="Barry K."/>
            <person name="Choi C."/>
            <person name="Clum A."/>
            <person name="Coughlan A.Y."/>
            <person name="Deshpande S."/>
            <person name="Douglass A.P."/>
            <person name="Hanson S.J."/>
            <person name="Klenk H.-P."/>
            <person name="Labutti K."/>
            <person name="Lapidus A."/>
            <person name="Lindquist E."/>
            <person name="Lipzen A."/>
            <person name="Meier-Kolthoff J.P."/>
            <person name="Ohm R.A."/>
            <person name="Otillar R.P."/>
            <person name="Pangilinan J."/>
            <person name="Peng Y."/>
            <person name="Rokas A."/>
            <person name="Rosa C.A."/>
            <person name="Scheuner C."/>
            <person name="Sibirny A.A."/>
            <person name="Slot J.C."/>
            <person name="Stielow J.B."/>
            <person name="Sun H."/>
            <person name="Kurtzman C.P."/>
            <person name="Blackwell M."/>
            <person name="Grigoriev I.V."/>
            <person name="Jeffries T.W."/>
        </authorList>
    </citation>
    <scope>NUCLEOTIDE SEQUENCE [LARGE SCALE GENOMIC DNA]</scope>
    <source>
        <strain evidence="3">NRRL Y-12698</strain>
    </source>
</reference>
<proteinExistence type="predicted"/>
<feature type="compositionally biased region" description="Low complexity" evidence="1">
    <location>
        <begin position="140"/>
        <end position="153"/>
    </location>
</feature>
<feature type="region of interest" description="Disordered" evidence="1">
    <location>
        <begin position="87"/>
        <end position="205"/>
    </location>
</feature>
<gene>
    <name evidence="2" type="ORF">BABINDRAFT_163253</name>
</gene>
<keyword evidence="3" id="KW-1185">Reference proteome</keyword>
<sequence length="233" mass="25830">MSQVNDRGRVSVSPSDPITVRFQQARQARMQLDLYKIFDLEHDMEFCPLPLEKHYPQAYYPSAGQPRYHSPASTADRKLFSAINGAVASPKPSHQHPHAEPSQQQGFQHAPFGTPGTNNRVAQLQQLSGGNVSGTAPIRSVSSPFASSSSAPPGMNQLFKSQSQPPAEQPQYYSPQVGNTGLHPNDASQPQQHSSLLSSQLQYQQQQQQRIRSELQTRLVMSTPLTRFTNNVR</sequence>
<feature type="compositionally biased region" description="Low complexity" evidence="1">
    <location>
        <begin position="188"/>
        <end position="205"/>
    </location>
</feature>
<accession>A0A1E3QJS4</accession>
<dbReference type="GeneID" id="30147658"/>
<protein>
    <submittedName>
        <fullName evidence="2">Uncharacterized protein</fullName>
    </submittedName>
</protein>
<dbReference type="AlphaFoldDB" id="A0A1E3QJS4"/>
<feature type="compositionally biased region" description="Polar residues" evidence="1">
    <location>
        <begin position="115"/>
        <end position="134"/>
    </location>
</feature>
<evidence type="ECO:0000313" key="3">
    <source>
        <dbReference type="Proteomes" id="UP000094336"/>
    </source>
</evidence>
<feature type="compositionally biased region" description="Polar residues" evidence="1">
    <location>
        <begin position="158"/>
        <end position="179"/>
    </location>
</feature>